<evidence type="ECO:0000256" key="8">
    <source>
        <dbReference type="ARBA" id="ARBA00022967"/>
    </source>
</evidence>
<dbReference type="InterPro" id="IPR059000">
    <property type="entry name" value="ATPase_P-type_domA"/>
</dbReference>
<evidence type="ECO:0000256" key="11">
    <source>
        <dbReference type="SAM" id="Phobius"/>
    </source>
</evidence>
<dbReference type="SFLD" id="SFLDF00027">
    <property type="entry name" value="p-type_atpase"/>
    <property type="match status" value="1"/>
</dbReference>
<organism evidence="13 14">
    <name type="scientific">Candidatus Azambacteria bacterium RIFCSPHIGHO2_01_FULL_40_24</name>
    <dbReference type="NCBI Taxonomy" id="1797301"/>
    <lineage>
        <taxon>Bacteria</taxon>
        <taxon>Candidatus Azamiibacteriota</taxon>
    </lineage>
</organism>
<dbReference type="InterPro" id="IPR018303">
    <property type="entry name" value="ATPase_P-typ_P_site"/>
</dbReference>
<dbReference type="FunFam" id="2.70.150.10:FF:000160">
    <property type="entry name" value="Sarcoplasmic/endoplasmic reticulum calcium ATPase 1"/>
    <property type="match status" value="1"/>
</dbReference>
<dbReference type="SFLD" id="SFLDS00003">
    <property type="entry name" value="Haloacid_Dehalogenase"/>
    <property type="match status" value="1"/>
</dbReference>
<feature type="transmembrane region" description="Helical" evidence="11">
    <location>
        <begin position="740"/>
        <end position="760"/>
    </location>
</feature>
<dbReference type="PANTHER" id="PTHR43294">
    <property type="entry name" value="SODIUM/POTASSIUM-TRANSPORTING ATPASE SUBUNIT ALPHA"/>
    <property type="match status" value="1"/>
</dbReference>
<dbReference type="GO" id="GO:0016887">
    <property type="term" value="F:ATP hydrolysis activity"/>
    <property type="evidence" value="ECO:0007669"/>
    <property type="project" value="InterPro"/>
</dbReference>
<dbReference type="Pfam" id="PF00702">
    <property type="entry name" value="Hydrolase"/>
    <property type="match status" value="1"/>
</dbReference>
<dbReference type="PANTHER" id="PTHR43294:SF20">
    <property type="entry name" value="P-TYPE ATPASE"/>
    <property type="match status" value="1"/>
</dbReference>
<dbReference type="GO" id="GO:0030007">
    <property type="term" value="P:intracellular potassium ion homeostasis"/>
    <property type="evidence" value="ECO:0007669"/>
    <property type="project" value="TreeGrafter"/>
</dbReference>
<dbReference type="InterPro" id="IPR008250">
    <property type="entry name" value="ATPase_P-typ_transduc_dom_A_sf"/>
</dbReference>
<feature type="transmembrane region" description="Helical" evidence="11">
    <location>
        <begin position="695"/>
        <end position="719"/>
    </location>
</feature>
<comment type="subcellular location">
    <subcellularLocation>
        <location evidence="1">Endomembrane system</location>
        <topology evidence="1">Multi-pass membrane protein</topology>
    </subcellularLocation>
</comment>
<comment type="similarity">
    <text evidence="2">Belongs to the cation transport ATPase (P-type) (TC 3.A.3) family. Type IIA subfamily.</text>
</comment>
<evidence type="ECO:0000259" key="12">
    <source>
        <dbReference type="SMART" id="SM00831"/>
    </source>
</evidence>
<dbReference type="InterPro" id="IPR023298">
    <property type="entry name" value="ATPase_P-typ_TM_dom_sf"/>
</dbReference>
<dbReference type="GO" id="GO:0005886">
    <property type="term" value="C:plasma membrane"/>
    <property type="evidence" value="ECO:0007669"/>
    <property type="project" value="TreeGrafter"/>
</dbReference>
<dbReference type="Gene3D" id="3.40.1110.10">
    <property type="entry name" value="Calcium-transporting ATPase, cytoplasmic domain N"/>
    <property type="match status" value="1"/>
</dbReference>
<sequence>MIINREAIKEPFWSMDATEVLNALKTNLSGLNDEEVALRLKIFGSNVIKEYSRSSRIKIALRQFQNLLIIILIVAGIVTVFLDEWIEMSVIFAAVIVNAIFGFWQENKAETVLGLLKTYVRVRARVRRNNQEHGIDASELVPGDIIRITQGDRIPADARLLFVNNLEIDESILTGESLPVEKDIVPLSSATALGEKKSMAFSGTLVMQGFADAVVTATGSETEFGRIVVLVAGKDQKPTPLQRSVRRFAAYAGITLLIFTSLLFGLGLYFGENIYNMFIISVAVAVAAVPEGLPVALTVIMAIGVQRLAARKGIVKRLIAAETLGSTSIILTDKTGTLTQAKMELTSIVPYQDDSVENKSNLLNYALLNTDVVIENHQDVPEQWLMSGRALEISLVKGAALNGVLLTRILEQTKILDRLPFDSRYKFSAAVFQTDSRIHLALFGAPEIILRLTNLSQEEQKKVIEKIEKLAFAGERVLGVASQNVTADHKNILRRKSFSSLNFDGLITFRDPLRPNISKAISEIAAAGVKTIIVTGDHRGTAEAVARELGLVDGKGAVLTGDDLRYFTKEELEARSHEATVYARVTPEQKVMITRLYQERGEVVAVTGDGINDAPALHIADIGIAVGSGTDVAKGAADLIILDDNFETIVVAIKEGRRILHNIRKVIIYLLSGALDEIFLIGGALLLGITMPINALQILFINLFSDSFPAIAFAFEDGIDDLKNHTKKLHKNLFDREMKFFILIIGVLSSAFLFILYLILLKMGFAEELTRTFIFASFASYTLFLTFSLRSLRKSILSYNPFSNKPLTIGVSIGLLLIAAAIYFPWLQQILNTIPLPPFWLLGVIGVGLINISAVEFGKWLFRKKIMKLI</sequence>
<dbReference type="Gene3D" id="1.20.1110.10">
    <property type="entry name" value="Calcium-transporting ATPase, transmembrane domain"/>
    <property type="match status" value="2"/>
</dbReference>
<keyword evidence="9 11" id="KW-1133">Transmembrane helix</keyword>
<dbReference type="SUPFAM" id="SSF81653">
    <property type="entry name" value="Calcium ATPase, transduction domain A"/>
    <property type="match status" value="1"/>
</dbReference>
<reference evidence="13 14" key="1">
    <citation type="journal article" date="2016" name="Nat. Commun.">
        <title>Thousands of microbial genomes shed light on interconnected biogeochemical processes in an aquifer system.</title>
        <authorList>
            <person name="Anantharaman K."/>
            <person name="Brown C.T."/>
            <person name="Hug L.A."/>
            <person name="Sharon I."/>
            <person name="Castelle C.J."/>
            <person name="Probst A.J."/>
            <person name="Thomas B.C."/>
            <person name="Singh A."/>
            <person name="Wilkins M.J."/>
            <person name="Karaoz U."/>
            <person name="Brodie E.L."/>
            <person name="Williams K.H."/>
            <person name="Hubbard S.S."/>
            <person name="Banfield J.F."/>
        </authorList>
    </citation>
    <scope>NUCLEOTIDE SEQUENCE [LARGE SCALE GENOMIC DNA]</scope>
</reference>
<dbReference type="PRINTS" id="PR00119">
    <property type="entry name" value="CATATPASE"/>
</dbReference>
<dbReference type="GO" id="GO:1902600">
    <property type="term" value="P:proton transmembrane transport"/>
    <property type="evidence" value="ECO:0007669"/>
    <property type="project" value="TreeGrafter"/>
</dbReference>
<feature type="transmembrane region" description="Helical" evidence="11">
    <location>
        <begin position="839"/>
        <end position="862"/>
    </location>
</feature>
<evidence type="ECO:0000256" key="2">
    <source>
        <dbReference type="ARBA" id="ARBA00005675"/>
    </source>
</evidence>
<evidence type="ECO:0000313" key="13">
    <source>
        <dbReference type="EMBL" id="OGD24719.1"/>
    </source>
</evidence>
<dbReference type="Pfam" id="PF00689">
    <property type="entry name" value="Cation_ATPase_C"/>
    <property type="match status" value="1"/>
</dbReference>
<evidence type="ECO:0000256" key="3">
    <source>
        <dbReference type="ARBA" id="ARBA00022553"/>
    </source>
</evidence>
<comment type="caution">
    <text evidence="13">The sequence shown here is derived from an EMBL/GenBank/DDBJ whole genome shotgun (WGS) entry which is preliminary data.</text>
</comment>
<dbReference type="GO" id="GO:0012505">
    <property type="term" value="C:endomembrane system"/>
    <property type="evidence" value="ECO:0007669"/>
    <property type="project" value="UniProtKB-SubCell"/>
</dbReference>
<evidence type="ECO:0000256" key="9">
    <source>
        <dbReference type="ARBA" id="ARBA00022989"/>
    </source>
</evidence>
<accession>A0A1F5B268</accession>
<dbReference type="Pfam" id="PF00122">
    <property type="entry name" value="E1-E2_ATPase"/>
    <property type="match status" value="1"/>
</dbReference>
<feature type="transmembrane region" description="Helical" evidence="11">
    <location>
        <begin position="809"/>
        <end position="827"/>
    </location>
</feature>
<keyword evidence="6" id="KW-0067">ATP-binding</keyword>
<dbReference type="InterPro" id="IPR044492">
    <property type="entry name" value="P_typ_ATPase_HD_dom"/>
</dbReference>
<keyword evidence="4 11" id="KW-0812">Transmembrane</keyword>
<dbReference type="InterPro" id="IPR023299">
    <property type="entry name" value="ATPase_P-typ_cyto_dom_N"/>
</dbReference>
<dbReference type="GO" id="GO:0006883">
    <property type="term" value="P:intracellular sodium ion homeostasis"/>
    <property type="evidence" value="ECO:0007669"/>
    <property type="project" value="TreeGrafter"/>
</dbReference>
<keyword evidence="5" id="KW-0547">Nucleotide-binding</keyword>
<name>A0A1F5B268_9BACT</name>
<feature type="domain" description="Cation-transporting P-type ATPase N-terminal" evidence="12">
    <location>
        <begin position="11"/>
        <end position="84"/>
    </location>
</feature>
<evidence type="ECO:0000313" key="14">
    <source>
        <dbReference type="Proteomes" id="UP000176431"/>
    </source>
</evidence>
<dbReference type="Gene3D" id="2.70.150.10">
    <property type="entry name" value="Calcium-transporting ATPase, cytoplasmic transduction domain A"/>
    <property type="match status" value="1"/>
</dbReference>
<evidence type="ECO:0000256" key="7">
    <source>
        <dbReference type="ARBA" id="ARBA00022842"/>
    </source>
</evidence>
<dbReference type="SFLD" id="SFLDG00002">
    <property type="entry name" value="C1.7:_P-type_atpase_like"/>
    <property type="match status" value="1"/>
</dbReference>
<dbReference type="PRINTS" id="PR00120">
    <property type="entry name" value="HATPASE"/>
</dbReference>
<dbReference type="NCBIfam" id="TIGR01494">
    <property type="entry name" value="ATPase_P-type"/>
    <property type="match status" value="3"/>
</dbReference>
<proteinExistence type="inferred from homology"/>
<dbReference type="Pfam" id="PF00690">
    <property type="entry name" value="Cation_ATPase_N"/>
    <property type="match status" value="1"/>
</dbReference>
<dbReference type="EMBL" id="MEYK01000035">
    <property type="protein sequence ID" value="OGD24719.1"/>
    <property type="molecule type" value="Genomic_DNA"/>
</dbReference>
<evidence type="ECO:0000256" key="4">
    <source>
        <dbReference type="ARBA" id="ARBA00022692"/>
    </source>
</evidence>
<feature type="transmembrane region" description="Helical" evidence="11">
    <location>
        <begin position="88"/>
        <end position="104"/>
    </location>
</feature>
<keyword evidence="3" id="KW-0597">Phosphoprotein</keyword>
<dbReference type="AlphaFoldDB" id="A0A1F5B268"/>
<dbReference type="SUPFAM" id="SSF81660">
    <property type="entry name" value="Metal cation-transporting ATPase, ATP-binding domain N"/>
    <property type="match status" value="1"/>
</dbReference>
<keyword evidence="8" id="KW-1278">Translocase</keyword>
<dbReference type="PROSITE" id="PS00154">
    <property type="entry name" value="ATPASE_E1_E2"/>
    <property type="match status" value="1"/>
</dbReference>
<dbReference type="SUPFAM" id="SSF56784">
    <property type="entry name" value="HAD-like"/>
    <property type="match status" value="1"/>
</dbReference>
<feature type="transmembrane region" description="Helical" evidence="11">
    <location>
        <begin position="64"/>
        <end position="82"/>
    </location>
</feature>
<keyword evidence="7" id="KW-0460">Magnesium</keyword>
<feature type="transmembrane region" description="Helical" evidence="11">
    <location>
        <begin position="666"/>
        <end position="689"/>
    </location>
</feature>
<keyword evidence="10 11" id="KW-0472">Membrane</keyword>
<dbReference type="InterPro" id="IPR036412">
    <property type="entry name" value="HAD-like_sf"/>
</dbReference>
<dbReference type="InterPro" id="IPR004014">
    <property type="entry name" value="ATPase_P-typ_cation-transptr_N"/>
</dbReference>
<dbReference type="InterPro" id="IPR023214">
    <property type="entry name" value="HAD_sf"/>
</dbReference>
<dbReference type="GO" id="GO:0036376">
    <property type="term" value="P:sodium ion export across plasma membrane"/>
    <property type="evidence" value="ECO:0007669"/>
    <property type="project" value="TreeGrafter"/>
</dbReference>
<feature type="transmembrane region" description="Helical" evidence="11">
    <location>
        <begin position="248"/>
        <end position="271"/>
    </location>
</feature>
<protein>
    <recommendedName>
        <fullName evidence="12">Cation-transporting P-type ATPase N-terminal domain-containing protein</fullName>
    </recommendedName>
</protein>
<evidence type="ECO:0000256" key="10">
    <source>
        <dbReference type="ARBA" id="ARBA00023136"/>
    </source>
</evidence>
<dbReference type="InterPro" id="IPR050510">
    <property type="entry name" value="Cation_transp_ATPase_P-type"/>
</dbReference>
<dbReference type="InterPro" id="IPR006068">
    <property type="entry name" value="ATPase_P-typ_cation-transptr_C"/>
</dbReference>
<feature type="transmembrane region" description="Helical" evidence="11">
    <location>
        <begin position="277"/>
        <end position="303"/>
    </location>
</feature>
<evidence type="ECO:0000256" key="6">
    <source>
        <dbReference type="ARBA" id="ARBA00022840"/>
    </source>
</evidence>
<evidence type="ECO:0000256" key="1">
    <source>
        <dbReference type="ARBA" id="ARBA00004127"/>
    </source>
</evidence>
<dbReference type="GO" id="GO:0005524">
    <property type="term" value="F:ATP binding"/>
    <property type="evidence" value="ECO:0007669"/>
    <property type="project" value="UniProtKB-KW"/>
</dbReference>
<evidence type="ECO:0000256" key="5">
    <source>
        <dbReference type="ARBA" id="ARBA00022741"/>
    </source>
</evidence>
<gene>
    <name evidence="13" type="ORF">A2819_01220</name>
</gene>
<dbReference type="Gene3D" id="3.40.50.1000">
    <property type="entry name" value="HAD superfamily/HAD-like"/>
    <property type="match status" value="1"/>
</dbReference>
<dbReference type="SUPFAM" id="SSF81665">
    <property type="entry name" value="Calcium ATPase, transmembrane domain M"/>
    <property type="match status" value="1"/>
</dbReference>
<dbReference type="Proteomes" id="UP000176431">
    <property type="component" value="Unassembled WGS sequence"/>
</dbReference>
<dbReference type="SMART" id="SM00831">
    <property type="entry name" value="Cation_ATPase_N"/>
    <property type="match status" value="1"/>
</dbReference>
<dbReference type="GO" id="GO:0005391">
    <property type="term" value="F:P-type sodium:potassium-exchanging transporter activity"/>
    <property type="evidence" value="ECO:0007669"/>
    <property type="project" value="TreeGrafter"/>
</dbReference>
<dbReference type="GO" id="GO:1990573">
    <property type="term" value="P:potassium ion import across plasma membrane"/>
    <property type="evidence" value="ECO:0007669"/>
    <property type="project" value="TreeGrafter"/>
</dbReference>
<feature type="transmembrane region" description="Helical" evidence="11">
    <location>
        <begin position="772"/>
        <end position="789"/>
    </location>
</feature>
<dbReference type="InterPro" id="IPR001757">
    <property type="entry name" value="P_typ_ATPase"/>
</dbReference>